<protein>
    <submittedName>
        <fullName evidence="2">Uncharacterized protein</fullName>
    </submittedName>
</protein>
<sequence>MQGRKGASWFGLIGFVAAVSMAAAPVSLAQSESIALSHNFRPDPIKLGGNTGGNVSLASLAGIDASCRGFAQAQPNHVITLNESFPLLDFLVYTGGINNDPTMLIKGPGGLVVCADDESQGRNPQISRRLPPGTYQVWVGSKDANQSFRYTLSLSEIRQR</sequence>
<accession>A0AAW9PRB9</accession>
<gene>
    <name evidence="2" type="ORF">V2H45_07125</name>
</gene>
<proteinExistence type="predicted"/>
<evidence type="ECO:0000313" key="3">
    <source>
        <dbReference type="Proteomes" id="UP001333818"/>
    </source>
</evidence>
<keyword evidence="1" id="KW-0732">Signal</keyword>
<feature type="chain" id="PRO_5043443562" evidence="1">
    <location>
        <begin position="30"/>
        <end position="160"/>
    </location>
</feature>
<evidence type="ECO:0000256" key="1">
    <source>
        <dbReference type="SAM" id="SignalP"/>
    </source>
</evidence>
<evidence type="ECO:0000313" key="2">
    <source>
        <dbReference type="EMBL" id="MEE3716512.1"/>
    </source>
</evidence>
<comment type="caution">
    <text evidence="2">The sequence shown here is derived from an EMBL/GenBank/DDBJ whole genome shotgun (WGS) entry which is preliminary data.</text>
</comment>
<dbReference type="AlphaFoldDB" id="A0AAW9PRB9"/>
<keyword evidence="3" id="KW-1185">Reference proteome</keyword>
<dbReference type="EMBL" id="JAZBJZ010000020">
    <property type="protein sequence ID" value="MEE3716512.1"/>
    <property type="molecule type" value="Genomic_DNA"/>
</dbReference>
<dbReference type="Proteomes" id="UP001333818">
    <property type="component" value="Unassembled WGS sequence"/>
</dbReference>
<feature type="signal peptide" evidence="1">
    <location>
        <begin position="1"/>
        <end position="29"/>
    </location>
</feature>
<reference evidence="2" key="1">
    <citation type="submission" date="2024-01" db="EMBL/GenBank/DDBJ databases">
        <title>Bank of Algae and Cyanobacteria of the Azores (BACA) strain genomes.</title>
        <authorList>
            <person name="Luz R."/>
            <person name="Cordeiro R."/>
            <person name="Fonseca A."/>
            <person name="Goncalves V."/>
        </authorList>
    </citation>
    <scope>NUCLEOTIDE SEQUENCE</scope>
    <source>
        <strain evidence="2">BACA0141</strain>
    </source>
</reference>
<dbReference type="RefSeq" id="WP_330482941.1">
    <property type="nucleotide sequence ID" value="NZ_JAZBJZ010000020.1"/>
</dbReference>
<name>A0AAW9PRB9_9CYAN</name>
<organism evidence="2 3">
    <name type="scientific">Tumidithrix elongata BACA0141</name>
    <dbReference type="NCBI Taxonomy" id="2716417"/>
    <lineage>
        <taxon>Bacteria</taxon>
        <taxon>Bacillati</taxon>
        <taxon>Cyanobacteriota</taxon>
        <taxon>Cyanophyceae</taxon>
        <taxon>Pseudanabaenales</taxon>
        <taxon>Pseudanabaenaceae</taxon>
        <taxon>Tumidithrix</taxon>
        <taxon>Tumidithrix elongata</taxon>
    </lineage>
</organism>